<sequence length="413" mass="46081">MSLPSKHREEIKLGILDFLHRHSMHESYKVFRAESGLDTQVPIPEEQQDPLLANVKYHNILDKKWLTVLRLQKRIIEMEAKATQEKEQIAAIKSGANLLPSSEPWKALTGHRGPLTRLAFHPQHQVLCTASEDTTIKVWDYETGEFERTLKGHTKAVHDIAFHPKGSHLVSCSSDLSLKLWDVTNDYTCTKTLMGHEHSVSGIQFTPSGDHLISASRDKLIKIWDVVSGYCIRTLTGHTDWVRCVQPSSDGRLLTSCGSDQTVRIWDFATGECKSEIRGHSNVIEVSLFVPVECYVHLRELVGLQGNDGSPGQLVFSAARDKTIKLSDVQGQCLHTFVGHDNWVRGLVVHSSGQYLMSAADDKTVKVWDLKTGRAVRTLRGHEHFVTCLALAPSGNLLATGSVDLSAKLWKCV</sequence>
<evidence type="ECO:0000313" key="1">
    <source>
        <dbReference type="EMBL" id="KAJ9061698.1"/>
    </source>
</evidence>
<dbReference type="Proteomes" id="UP001165960">
    <property type="component" value="Unassembled WGS sequence"/>
</dbReference>
<evidence type="ECO:0000313" key="2">
    <source>
        <dbReference type="Proteomes" id="UP001165960"/>
    </source>
</evidence>
<keyword evidence="2" id="KW-1185">Reference proteome</keyword>
<proteinExistence type="predicted"/>
<dbReference type="EMBL" id="QTSX02005048">
    <property type="protein sequence ID" value="KAJ9061698.1"/>
    <property type="molecule type" value="Genomic_DNA"/>
</dbReference>
<gene>
    <name evidence="1" type="primary">LIS1</name>
    <name evidence="1" type="ORF">DSO57_1018116</name>
</gene>
<organism evidence="1 2">
    <name type="scientific">Entomophthora muscae</name>
    <dbReference type="NCBI Taxonomy" id="34485"/>
    <lineage>
        <taxon>Eukaryota</taxon>
        <taxon>Fungi</taxon>
        <taxon>Fungi incertae sedis</taxon>
        <taxon>Zoopagomycota</taxon>
        <taxon>Entomophthoromycotina</taxon>
        <taxon>Entomophthoromycetes</taxon>
        <taxon>Entomophthorales</taxon>
        <taxon>Entomophthoraceae</taxon>
        <taxon>Entomophthora</taxon>
    </lineage>
</organism>
<reference evidence="1" key="1">
    <citation type="submission" date="2022-04" db="EMBL/GenBank/DDBJ databases">
        <title>Genome of the entomopathogenic fungus Entomophthora muscae.</title>
        <authorList>
            <person name="Elya C."/>
            <person name="Lovett B.R."/>
            <person name="Lee E."/>
            <person name="Macias A.M."/>
            <person name="Hajek A.E."/>
            <person name="De Bivort B.L."/>
            <person name="Kasson M.T."/>
            <person name="De Fine Licht H.H."/>
            <person name="Stajich J.E."/>
        </authorList>
    </citation>
    <scope>NUCLEOTIDE SEQUENCE</scope>
    <source>
        <strain evidence="1">Berkeley</strain>
    </source>
</reference>
<comment type="caution">
    <text evidence="1">The sequence shown here is derived from an EMBL/GenBank/DDBJ whole genome shotgun (WGS) entry which is preliminary data.</text>
</comment>
<name>A0ACC2SH53_9FUNG</name>
<accession>A0ACC2SH53</accession>
<protein>
    <submittedName>
        <fullName evidence="1">Lissencephaly-1</fullName>
    </submittedName>
</protein>